<comment type="pathway">
    <text evidence="2 9">Purine metabolism; GMP biosynthesis; GMP from XMP (L-Gln route): step 1/1.</text>
</comment>
<sequence>MSNQLCIVLDFGGQYNQLIARRVRECGVYCEIKRFDTPISEIKAMKPAAIIFTGGPNSVYDPASPHISKEIFEIGVPILGICYGCQLMAYTLGGKVESCEKSEYGKIEIDQNTDSLIFENVPEKSVVWMSHTDFVSKLPEGFSVTAKSADCPCAAFEAPERKLYAVQFHPEVTHSEYGKQILHNFLYNVCGCTGDWVMDDFIENTVKKLREQIGDKKVILGLSGGVDSSVAAGLLSRAVGKQLTCVFVDQGLMRKDEGDFVEETFTKLFDMNFVRVNCKDQFLAALKGVTDPEQKRKIIGTEFYNVFWNKIREQGTDGFFAQGTIYPDRIESGRGNQAGHGSTAVIKTHHNMVKMPDDIKFAGTIEPLADLFKDEVRAVGEKLGIPHDLVWRQPFPGPGLGVRIIGEITEEKIKVLQEADAVFRDEIRKSGIEEQLKQFFAVLPDVRTVGVMGDHRTYEHLIAIRAVTTDDFMTADWARIPYDVLAKVSNRLCNEVEHVNRVVYDITSKPPGTVEWL</sequence>
<dbReference type="InterPro" id="IPR017926">
    <property type="entry name" value="GATASE"/>
</dbReference>
<name>A0A1H6JVV8_RUMFL</name>
<evidence type="ECO:0000256" key="9">
    <source>
        <dbReference type="HAMAP-Rule" id="MF_00344"/>
    </source>
</evidence>
<dbReference type="GO" id="GO:0003921">
    <property type="term" value="F:GMP synthase activity"/>
    <property type="evidence" value="ECO:0007669"/>
    <property type="project" value="InterPro"/>
</dbReference>
<dbReference type="NCBIfam" id="TIGR00888">
    <property type="entry name" value="guaA_Nterm"/>
    <property type="match status" value="1"/>
</dbReference>
<accession>A0A1H6JVV8</accession>
<dbReference type="AlphaFoldDB" id="A0A1H6JVV8"/>
<reference evidence="12 13" key="1">
    <citation type="submission" date="2016-10" db="EMBL/GenBank/DDBJ databases">
        <authorList>
            <person name="de Groot N.N."/>
        </authorList>
    </citation>
    <scope>NUCLEOTIDE SEQUENCE [LARGE SCALE GENOMIC DNA]</scope>
    <source>
        <strain evidence="12 13">YAD2003</strain>
    </source>
</reference>
<dbReference type="InterPro" id="IPR029062">
    <property type="entry name" value="Class_I_gatase-like"/>
</dbReference>
<comment type="subunit">
    <text evidence="9">Homodimer.</text>
</comment>
<dbReference type="SUPFAM" id="SSF54810">
    <property type="entry name" value="GMP synthetase C-terminal dimerisation domain"/>
    <property type="match status" value="1"/>
</dbReference>
<evidence type="ECO:0000259" key="11">
    <source>
        <dbReference type="PROSITE" id="PS51553"/>
    </source>
</evidence>
<dbReference type="GO" id="GO:0005829">
    <property type="term" value="C:cytosol"/>
    <property type="evidence" value="ECO:0007669"/>
    <property type="project" value="TreeGrafter"/>
</dbReference>
<evidence type="ECO:0000256" key="7">
    <source>
        <dbReference type="ARBA" id="ARBA00022840"/>
    </source>
</evidence>
<dbReference type="Pfam" id="PF00117">
    <property type="entry name" value="GATase"/>
    <property type="match status" value="1"/>
</dbReference>
<dbReference type="PANTHER" id="PTHR11922">
    <property type="entry name" value="GMP SYNTHASE-RELATED"/>
    <property type="match status" value="1"/>
</dbReference>
<dbReference type="CDD" id="cd01742">
    <property type="entry name" value="GATase1_GMP_Synthase"/>
    <property type="match status" value="1"/>
</dbReference>
<evidence type="ECO:0000256" key="10">
    <source>
        <dbReference type="PROSITE-ProRule" id="PRU00886"/>
    </source>
</evidence>
<dbReference type="Pfam" id="PF00958">
    <property type="entry name" value="GMP_synt_C"/>
    <property type="match status" value="1"/>
</dbReference>
<evidence type="ECO:0000256" key="3">
    <source>
        <dbReference type="ARBA" id="ARBA00022598"/>
    </source>
</evidence>
<dbReference type="NCBIfam" id="NF000848">
    <property type="entry name" value="PRK00074.1"/>
    <property type="match status" value="1"/>
</dbReference>
<dbReference type="PRINTS" id="PR00096">
    <property type="entry name" value="GATASE"/>
</dbReference>
<evidence type="ECO:0000256" key="1">
    <source>
        <dbReference type="ARBA" id="ARBA00002332"/>
    </source>
</evidence>
<gene>
    <name evidence="9" type="primary">guaA</name>
    <name evidence="12" type="ORF">SAMN02910265_01945</name>
</gene>
<dbReference type="InterPro" id="IPR001674">
    <property type="entry name" value="GMP_synth_C"/>
</dbReference>
<dbReference type="RefSeq" id="WP_074716854.1">
    <property type="nucleotide sequence ID" value="NZ_FNWV01000006.1"/>
</dbReference>
<keyword evidence="8 9" id="KW-0315">Glutamine amidotransferase</keyword>
<dbReference type="UniPathway" id="UPA00189">
    <property type="reaction ID" value="UER00296"/>
</dbReference>
<comment type="catalytic activity">
    <reaction evidence="9">
        <text>XMP + L-glutamine + ATP + H2O = GMP + L-glutamate + AMP + diphosphate + 2 H(+)</text>
        <dbReference type="Rhea" id="RHEA:11680"/>
        <dbReference type="ChEBI" id="CHEBI:15377"/>
        <dbReference type="ChEBI" id="CHEBI:15378"/>
        <dbReference type="ChEBI" id="CHEBI:29985"/>
        <dbReference type="ChEBI" id="CHEBI:30616"/>
        <dbReference type="ChEBI" id="CHEBI:33019"/>
        <dbReference type="ChEBI" id="CHEBI:57464"/>
        <dbReference type="ChEBI" id="CHEBI:58115"/>
        <dbReference type="ChEBI" id="CHEBI:58359"/>
        <dbReference type="ChEBI" id="CHEBI:456215"/>
        <dbReference type="EC" id="6.3.5.2"/>
    </reaction>
</comment>
<keyword evidence="4 9" id="KW-0547">Nucleotide-binding</keyword>
<dbReference type="EMBL" id="FNWV01000006">
    <property type="protein sequence ID" value="SEH65167.1"/>
    <property type="molecule type" value="Genomic_DNA"/>
</dbReference>
<comment type="function">
    <text evidence="1 9">Catalyzes the synthesis of GMP from XMP.</text>
</comment>
<dbReference type="FunFam" id="3.40.50.880:FF:000001">
    <property type="entry name" value="GMP synthase [glutamine-hydrolyzing]"/>
    <property type="match status" value="1"/>
</dbReference>
<keyword evidence="7 9" id="KW-0067">ATP-binding</keyword>
<evidence type="ECO:0000313" key="12">
    <source>
        <dbReference type="EMBL" id="SEH65167.1"/>
    </source>
</evidence>
<keyword evidence="3 9" id="KW-0436">Ligase</keyword>
<dbReference type="Pfam" id="PF02540">
    <property type="entry name" value="NAD_synthase"/>
    <property type="match status" value="1"/>
</dbReference>
<dbReference type="Gene3D" id="3.30.300.10">
    <property type="match status" value="1"/>
</dbReference>
<evidence type="ECO:0000256" key="5">
    <source>
        <dbReference type="ARBA" id="ARBA00022749"/>
    </source>
</evidence>
<dbReference type="EC" id="6.3.5.2" evidence="9"/>
<evidence type="ECO:0000256" key="2">
    <source>
        <dbReference type="ARBA" id="ARBA00005153"/>
    </source>
</evidence>
<feature type="binding site" evidence="10">
    <location>
        <begin position="223"/>
        <end position="229"/>
    </location>
    <ligand>
        <name>ATP</name>
        <dbReference type="ChEBI" id="CHEBI:30616"/>
    </ligand>
</feature>
<keyword evidence="5 9" id="KW-0332">GMP biosynthesis</keyword>
<dbReference type="Gene3D" id="3.40.50.880">
    <property type="match status" value="1"/>
</dbReference>
<dbReference type="Gene3D" id="3.40.50.620">
    <property type="entry name" value="HUPs"/>
    <property type="match status" value="1"/>
</dbReference>
<evidence type="ECO:0000256" key="6">
    <source>
        <dbReference type="ARBA" id="ARBA00022755"/>
    </source>
</evidence>
<evidence type="ECO:0000256" key="8">
    <source>
        <dbReference type="ARBA" id="ARBA00022962"/>
    </source>
</evidence>
<evidence type="ECO:0000256" key="4">
    <source>
        <dbReference type="ARBA" id="ARBA00022741"/>
    </source>
</evidence>
<dbReference type="NCBIfam" id="TIGR00884">
    <property type="entry name" value="guaA_Cterm"/>
    <property type="match status" value="1"/>
</dbReference>
<dbReference type="PANTHER" id="PTHR11922:SF2">
    <property type="entry name" value="GMP SYNTHASE [GLUTAMINE-HYDROLYZING]"/>
    <property type="match status" value="1"/>
</dbReference>
<dbReference type="Proteomes" id="UP000183190">
    <property type="component" value="Unassembled WGS sequence"/>
</dbReference>
<dbReference type="InterPro" id="IPR025777">
    <property type="entry name" value="GMPS_ATP_PPase_dom"/>
</dbReference>
<protein>
    <recommendedName>
        <fullName evidence="9">GMP synthase [glutamine-hydrolyzing]</fullName>
        <ecNumber evidence="9">6.3.5.2</ecNumber>
    </recommendedName>
    <alternativeName>
        <fullName evidence="9">GMP synthetase</fullName>
    </alternativeName>
    <alternativeName>
        <fullName evidence="9">Glutamine amidotransferase</fullName>
    </alternativeName>
</protein>
<dbReference type="PROSITE" id="PS51553">
    <property type="entry name" value="GMPS_ATP_PPASE"/>
    <property type="match status" value="1"/>
</dbReference>
<keyword evidence="6 9" id="KW-0658">Purine biosynthesis</keyword>
<organism evidence="12 13">
    <name type="scientific">Ruminococcus flavefaciens</name>
    <dbReference type="NCBI Taxonomy" id="1265"/>
    <lineage>
        <taxon>Bacteria</taxon>
        <taxon>Bacillati</taxon>
        <taxon>Bacillota</taxon>
        <taxon>Clostridia</taxon>
        <taxon>Eubacteriales</taxon>
        <taxon>Oscillospiraceae</taxon>
        <taxon>Ruminococcus</taxon>
    </lineage>
</organism>
<dbReference type="PROSITE" id="PS51273">
    <property type="entry name" value="GATASE_TYPE_1"/>
    <property type="match status" value="1"/>
</dbReference>
<evidence type="ECO:0000313" key="13">
    <source>
        <dbReference type="Proteomes" id="UP000183190"/>
    </source>
</evidence>
<dbReference type="CDD" id="cd01997">
    <property type="entry name" value="GMP_synthase_C"/>
    <property type="match status" value="1"/>
</dbReference>
<feature type="active site" description="Nucleophile" evidence="9">
    <location>
        <position position="82"/>
    </location>
</feature>
<dbReference type="InterPro" id="IPR022310">
    <property type="entry name" value="NAD/GMP_synthase"/>
</dbReference>
<feature type="domain" description="GMPS ATP-PPase" evidence="11">
    <location>
        <begin position="196"/>
        <end position="392"/>
    </location>
</feature>
<dbReference type="InterPro" id="IPR004739">
    <property type="entry name" value="GMP_synth_GATase"/>
</dbReference>
<dbReference type="InterPro" id="IPR014729">
    <property type="entry name" value="Rossmann-like_a/b/a_fold"/>
</dbReference>
<dbReference type="SUPFAM" id="SSF52402">
    <property type="entry name" value="Adenine nucleotide alpha hydrolases-like"/>
    <property type="match status" value="1"/>
</dbReference>
<feature type="active site" evidence="9">
    <location>
        <position position="169"/>
    </location>
</feature>
<dbReference type="SUPFAM" id="SSF52317">
    <property type="entry name" value="Class I glutamine amidotransferase-like"/>
    <property type="match status" value="1"/>
</dbReference>
<dbReference type="InterPro" id="IPR022955">
    <property type="entry name" value="GMP_synthase"/>
</dbReference>
<feature type="active site" evidence="9">
    <location>
        <position position="171"/>
    </location>
</feature>
<dbReference type="OrthoDB" id="9802219at2"/>
<proteinExistence type="inferred from homology"/>
<dbReference type="GO" id="GO:0005524">
    <property type="term" value="F:ATP binding"/>
    <property type="evidence" value="ECO:0007669"/>
    <property type="project" value="UniProtKB-UniRule"/>
</dbReference>
<dbReference type="FunFam" id="3.30.300.10:FF:000002">
    <property type="entry name" value="GMP synthase [glutamine-hydrolyzing]"/>
    <property type="match status" value="1"/>
</dbReference>
<dbReference type="HAMAP" id="MF_00344">
    <property type="entry name" value="GMP_synthase"/>
    <property type="match status" value="1"/>
</dbReference>